<dbReference type="EMBL" id="MN741018">
    <property type="protein sequence ID" value="QHU22854.1"/>
    <property type="molecule type" value="Genomic_DNA"/>
</dbReference>
<feature type="coiled-coil region" evidence="1">
    <location>
        <begin position="227"/>
        <end position="254"/>
    </location>
</feature>
<keyword evidence="1" id="KW-0175">Coiled coil</keyword>
<accession>A0A6C0L2B3</accession>
<dbReference type="AlphaFoldDB" id="A0A6C0L2B3"/>
<name>A0A6C0L2B3_9ZZZZ</name>
<proteinExistence type="predicted"/>
<sequence>MDWTNWHKILPLKIETDDNWEKYFNAFYKDSILENPEELVKTRGQIFLSYTRVDSLKRNYERIVNIIESNINSPDFDSILNISHSLKKDAKIAFYKKKLKYKDNILTLLPINPYAFNIPSETFKWIPLIDVYNIQSSIDLTWDRKIFSDFQIKLSPDCNFNIETTPKLKFRLLRCKEHKIYLFEKNENENESNDSDVNLKLIPYEMNDKIRGTIDIAFGQAKYKYEKSNTEEYIKKIKNLIKELEQLCETIVLDKNLNNTNIENYKKKYNQTLSSL</sequence>
<protein>
    <submittedName>
        <fullName evidence="2">Uncharacterized protein</fullName>
    </submittedName>
</protein>
<organism evidence="2">
    <name type="scientific">viral metagenome</name>
    <dbReference type="NCBI Taxonomy" id="1070528"/>
    <lineage>
        <taxon>unclassified sequences</taxon>
        <taxon>metagenomes</taxon>
        <taxon>organismal metagenomes</taxon>
    </lineage>
</organism>
<reference evidence="2" key="1">
    <citation type="journal article" date="2020" name="Nature">
        <title>Giant virus diversity and host interactions through global metagenomics.</title>
        <authorList>
            <person name="Schulz F."/>
            <person name="Roux S."/>
            <person name="Paez-Espino D."/>
            <person name="Jungbluth S."/>
            <person name="Walsh D.A."/>
            <person name="Denef V.J."/>
            <person name="McMahon K.D."/>
            <person name="Konstantinidis K.T."/>
            <person name="Eloe-Fadrosh E.A."/>
            <person name="Kyrpides N.C."/>
            <person name="Woyke T."/>
        </authorList>
    </citation>
    <scope>NUCLEOTIDE SEQUENCE</scope>
    <source>
        <strain evidence="2">GVMAG-S-ERX555907-63</strain>
    </source>
</reference>
<evidence type="ECO:0000313" key="2">
    <source>
        <dbReference type="EMBL" id="QHU22854.1"/>
    </source>
</evidence>
<evidence type="ECO:0000256" key="1">
    <source>
        <dbReference type="SAM" id="Coils"/>
    </source>
</evidence>